<evidence type="ECO:0000256" key="6">
    <source>
        <dbReference type="ARBA" id="ARBA00023004"/>
    </source>
</evidence>
<dbReference type="GO" id="GO:0071456">
    <property type="term" value="P:cellular response to hypoxia"/>
    <property type="evidence" value="ECO:0007669"/>
    <property type="project" value="TreeGrafter"/>
</dbReference>
<reference evidence="10" key="2">
    <citation type="submission" date="2024-10" db="UniProtKB">
        <authorList>
            <consortium name="EnsemblProtists"/>
        </authorList>
    </citation>
    <scope>IDENTIFICATION</scope>
</reference>
<dbReference type="GO" id="GO:0031543">
    <property type="term" value="F:peptidyl-proline dioxygenase activity"/>
    <property type="evidence" value="ECO:0007669"/>
    <property type="project" value="TreeGrafter"/>
</dbReference>
<dbReference type="AlphaFoldDB" id="A0A0D3I2E5"/>
<evidence type="ECO:0000256" key="8">
    <source>
        <dbReference type="SAM" id="Phobius"/>
    </source>
</evidence>
<keyword evidence="8" id="KW-0472">Membrane</keyword>
<dbReference type="HOGENOM" id="CLU_389065_0_0_1"/>
<dbReference type="Pfam" id="PF13640">
    <property type="entry name" value="2OG-FeII_Oxy_3"/>
    <property type="match status" value="1"/>
</dbReference>
<keyword evidence="5" id="KW-0560">Oxidoreductase</keyword>
<dbReference type="GeneID" id="17251521"/>
<feature type="transmembrane region" description="Helical" evidence="8">
    <location>
        <begin position="20"/>
        <end position="44"/>
    </location>
</feature>
<feature type="domain" description="Fe2OG dioxygenase" evidence="9">
    <location>
        <begin position="270"/>
        <end position="391"/>
    </location>
</feature>
<keyword evidence="8" id="KW-1133">Transmembrane helix</keyword>
<evidence type="ECO:0000259" key="9">
    <source>
        <dbReference type="PROSITE" id="PS51471"/>
    </source>
</evidence>
<comment type="cofactor">
    <cofactor evidence="1">
        <name>L-ascorbate</name>
        <dbReference type="ChEBI" id="CHEBI:38290"/>
    </cofactor>
</comment>
<evidence type="ECO:0000256" key="3">
    <source>
        <dbReference type="ARBA" id="ARBA00022896"/>
    </source>
</evidence>
<dbReference type="InterPro" id="IPR044862">
    <property type="entry name" value="Pro_4_hyd_alph_FE2OG_OXY"/>
</dbReference>
<evidence type="ECO:0000313" key="10">
    <source>
        <dbReference type="EnsemblProtists" id="EOD05430"/>
    </source>
</evidence>
<dbReference type="PROSITE" id="PS51471">
    <property type="entry name" value="FE2OG_OXY"/>
    <property type="match status" value="1"/>
</dbReference>
<dbReference type="RefSeq" id="XP_005757859.1">
    <property type="nucleotide sequence ID" value="XM_005757802.1"/>
</dbReference>
<reference evidence="11" key="1">
    <citation type="journal article" date="2013" name="Nature">
        <title>Pan genome of the phytoplankton Emiliania underpins its global distribution.</title>
        <authorList>
            <person name="Read B.A."/>
            <person name="Kegel J."/>
            <person name="Klute M.J."/>
            <person name="Kuo A."/>
            <person name="Lefebvre S.C."/>
            <person name="Maumus F."/>
            <person name="Mayer C."/>
            <person name="Miller J."/>
            <person name="Monier A."/>
            <person name="Salamov A."/>
            <person name="Young J."/>
            <person name="Aguilar M."/>
            <person name="Claverie J.M."/>
            <person name="Frickenhaus S."/>
            <person name="Gonzalez K."/>
            <person name="Herman E.K."/>
            <person name="Lin Y.C."/>
            <person name="Napier J."/>
            <person name="Ogata H."/>
            <person name="Sarno A.F."/>
            <person name="Shmutz J."/>
            <person name="Schroeder D."/>
            <person name="de Vargas C."/>
            <person name="Verret F."/>
            <person name="von Dassow P."/>
            <person name="Valentin K."/>
            <person name="Van de Peer Y."/>
            <person name="Wheeler G."/>
            <person name="Dacks J.B."/>
            <person name="Delwiche C.F."/>
            <person name="Dyhrman S.T."/>
            <person name="Glockner G."/>
            <person name="John U."/>
            <person name="Richards T."/>
            <person name="Worden A.Z."/>
            <person name="Zhang X."/>
            <person name="Grigoriev I.V."/>
            <person name="Allen A.E."/>
            <person name="Bidle K."/>
            <person name="Borodovsky M."/>
            <person name="Bowler C."/>
            <person name="Brownlee C."/>
            <person name="Cock J.M."/>
            <person name="Elias M."/>
            <person name="Gladyshev V.N."/>
            <person name="Groth M."/>
            <person name="Guda C."/>
            <person name="Hadaegh A."/>
            <person name="Iglesias-Rodriguez M.D."/>
            <person name="Jenkins J."/>
            <person name="Jones B.M."/>
            <person name="Lawson T."/>
            <person name="Leese F."/>
            <person name="Lindquist E."/>
            <person name="Lobanov A."/>
            <person name="Lomsadze A."/>
            <person name="Malik S.B."/>
            <person name="Marsh M.E."/>
            <person name="Mackinder L."/>
            <person name="Mock T."/>
            <person name="Mueller-Roeber B."/>
            <person name="Pagarete A."/>
            <person name="Parker M."/>
            <person name="Probert I."/>
            <person name="Quesneville H."/>
            <person name="Raines C."/>
            <person name="Rensing S.A."/>
            <person name="Riano-Pachon D.M."/>
            <person name="Richier S."/>
            <person name="Rokitta S."/>
            <person name="Shiraiwa Y."/>
            <person name="Soanes D.M."/>
            <person name="van der Giezen M."/>
            <person name="Wahlund T.M."/>
            <person name="Williams B."/>
            <person name="Wilson W."/>
            <person name="Wolfe G."/>
            <person name="Wurch L.L."/>
        </authorList>
    </citation>
    <scope>NUCLEOTIDE SEQUENCE</scope>
</reference>
<dbReference type="InterPro" id="IPR051559">
    <property type="entry name" value="HIF_prolyl_hydroxylases"/>
</dbReference>
<keyword evidence="4" id="KW-0223">Dioxygenase</keyword>
<name>A0A0D3I2E5_EMIH1</name>
<evidence type="ECO:0000256" key="1">
    <source>
        <dbReference type="ARBA" id="ARBA00001961"/>
    </source>
</evidence>
<keyword evidence="8" id="KW-0812">Transmembrane</keyword>
<feature type="compositionally biased region" description="Basic and acidic residues" evidence="7">
    <location>
        <begin position="223"/>
        <end position="234"/>
    </location>
</feature>
<feature type="region of interest" description="Disordered" evidence="7">
    <location>
        <begin position="210"/>
        <end position="245"/>
    </location>
</feature>
<keyword evidence="11" id="KW-1185">Reference proteome</keyword>
<evidence type="ECO:0000256" key="4">
    <source>
        <dbReference type="ARBA" id="ARBA00022964"/>
    </source>
</evidence>
<keyword evidence="6" id="KW-0408">Iron</keyword>
<dbReference type="KEGG" id="ehx:EMIHUDRAFT_97320"/>
<dbReference type="InterPro" id="IPR005123">
    <property type="entry name" value="Oxoglu/Fe-dep_dioxygenase_dom"/>
</dbReference>
<dbReference type="Gene3D" id="3.40.50.150">
    <property type="entry name" value="Vaccinia Virus protein VP39"/>
    <property type="match status" value="1"/>
</dbReference>
<dbReference type="SUPFAM" id="SSF53335">
    <property type="entry name" value="S-adenosyl-L-methionine-dependent methyltransferases"/>
    <property type="match status" value="1"/>
</dbReference>
<dbReference type="GO" id="GO:0008198">
    <property type="term" value="F:ferrous iron binding"/>
    <property type="evidence" value="ECO:0007669"/>
    <property type="project" value="TreeGrafter"/>
</dbReference>
<organism evidence="10 11">
    <name type="scientific">Emiliania huxleyi (strain CCMP1516)</name>
    <dbReference type="NCBI Taxonomy" id="280463"/>
    <lineage>
        <taxon>Eukaryota</taxon>
        <taxon>Haptista</taxon>
        <taxon>Haptophyta</taxon>
        <taxon>Prymnesiophyceae</taxon>
        <taxon>Isochrysidales</taxon>
        <taxon>Noelaerhabdaceae</taxon>
        <taxon>Emiliania</taxon>
    </lineage>
</organism>
<keyword evidence="2" id="KW-0479">Metal-binding</keyword>
<keyword evidence="3" id="KW-0847">Vitamin C</keyword>
<dbReference type="PANTHER" id="PTHR12907:SF26">
    <property type="entry name" value="HIF PROLYL HYDROXYLASE, ISOFORM C"/>
    <property type="match status" value="1"/>
</dbReference>
<accession>A0A0D3I2E5</accession>
<proteinExistence type="predicted"/>
<dbReference type="EnsemblProtists" id="EOD05430">
    <property type="protein sequence ID" value="EOD05430"/>
    <property type="gene ID" value="EMIHUDRAFT_97320"/>
</dbReference>
<evidence type="ECO:0000256" key="5">
    <source>
        <dbReference type="ARBA" id="ARBA00023002"/>
    </source>
</evidence>
<dbReference type="InterPro" id="IPR006620">
    <property type="entry name" value="Pro_4_hyd_alph"/>
</dbReference>
<sequence length="710" mass="75175">MDFVTYAGAAAMLWINREFLMLHGSNAVTLPIATAIFVVTINFVRGLLIAARFLTAYACKGYTASCALAAACVARVKTWVAFGSESHQRSIKSSVCDVHMAPRGEASHEGGELSTSRFAGSIEISLNDNSLETEEDVTAIAAQLAAAGFDEIEHSSGVAIPRPSEDCTEPSWLIEAERILFETSEFASNLEGSAFERADDVPDIAADHVSLLGSTSPSPSTPPDKRRETSDVNDRTPPSSSPAAPVLTSKLSTLVASLGKCGADELAGISLSSCALSCLRAGGGQGKHVDLPGRHPGRLSVVYYLQEDSWDAASNSGRLRIYKSSSGTEALACDEAGADPDVVAVEGALADIAPIRDRLVLFFSDDRCPHAVSPLDAASGARYAAVVFCQAHGSYERGGEEEDVVYDWEAEPLRLSESCEPTDTAAYSSPIDERLCMLEEIYEALGPTATNFSGLGSAELALLSSKEHGGEGAHVYGDTEGELVAHLFGEMRPVVGAAEEDVVICDLGSGNGKLLLQLALLTPARRLAGVELSATRHAQATAALAQAAERQVLSPARARSIELSCGSMLDHAALCEGTQCFCYSLALDTPFMEALEAHLARTLPMGALVLLRGKRFPGGTWAEPGTGASRRGMQPVLETRIVNRMHQFYGYRIADAGAAPPDGAADAAAELRLLELEQRSAPLAAATSREFVRSFFAPTEPDVHELPPLF</sequence>
<evidence type="ECO:0000313" key="11">
    <source>
        <dbReference type="Proteomes" id="UP000013827"/>
    </source>
</evidence>
<evidence type="ECO:0000256" key="7">
    <source>
        <dbReference type="SAM" id="MobiDB-lite"/>
    </source>
</evidence>
<evidence type="ECO:0000256" key="2">
    <source>
        <dbReference type="ARBA" id="ARBA00022723"/>
    </source>
</evidence>
<dbReference type="PANTHER" id="PTHR12907">
    <property type="entry name" value="EGL NINE HOMOLOG-RELATED"/>
    <property type="match status" value="1"/>
</dbReference>
<dbReference type="InterPro" id="IPR029063">
    <property type="entry name" value="SAM-dependent_MTases_sf"/>
</dbReference>
<protein>
    <recommendedName>
        <fullName evidence="9">Fe2OG dioxygenase domain-containing protein</fullName>
    </recommendedName>
</protein>
<dbReference type="SMART" id="SM00702">
    <property type="entry name" value="P4Hc"/>
    <property type="match status" value="1"/>
</dbReference>
<dbReference type="GO" id="GO:0031418">
    <property type="term" value="F:L-ascorbic acid binding"/>
    <property type="evidence" value="ECO:0007669"/>
    <property type="project" value="UniProtKB-KW"/>
</dbReference>
<dbReference type="Gene3D" id="2.60.120.620">
    <property type="entry name" value="q2cbj1_9rhob like domain"/>
    <property type="match status" value="1"/>
</dbReference>
<dbReference type="PaxDb" id="2903-EOD05430"/>
<dbReference type="Proteomes" id="UP000013827">
    <property type="component" value="Unassembled WGS sequence"/>
</dbReference>